<dbReference type="InterPro" id="IPR023366">
    <property type="entry name" value="ATP_synth_asu-like_sf"/>
</dbReference>
<dbReference type="CDD" id="cd18116">
    <property type="entry name" value="ATP-synt_F1_alpha_N"/>
    <property type="match status" value="1"/>
</dbReference>
<evidence type="ECO:0000256" key="4">
    <source>
        <dbReference type="ARBA" id="ARBA00022741"/>
    </source>
</evidence>
<protein>
    <submittedName>
        <fullName evidence="15">ATP synthase subunit alpha</fullName>
    </submittedName>
</protein>
<dbReference type="Pfam" id="PF00213">
    <property type="entry name" value="OSCP"/>
    <property type="match status" value="1"/>
</dbReference>
<dbReference type="Pfam" id="PF00306">
    <property type="entry name" value="ATP-synt_ab_C"/>
    <property type="match status" value="1"/>
</dbReference>
<dbReference type="InterPro" id="IPR000793">
    <property type="entry name" value="ATP_synth_asu_C"/>
</dbReference>
<dbReference type="Gene3D" id="1.20.150.20">
    <property type="entry name" value="ATP synthase alpha/beta chain, C-terminal domain"/>
    <property type="match status" value="1"/>
</dbReference>
<evidence type="ECO:0000256" key="7">
    <source>
        <dbReference type="ARBA" id="ARBA00022967"/>
    </source>
</evidence>
<evidence type="ECO:0000259" key="14">
    <source>
        <dbReference type="Pfam" id="PF02874"/>
    </source>
</evidence>
<dbReference type="InterPro" id="IPR033732">
    <property type="entry name" value="ATP_synth_F1_a_nt-bd_dom"/>
</dbReference>
<dbReference type="GO" id="GO:0045259">
    <property type="term" value="C:proton-transporting ATP synthase complex"/>
    <property type="evidence" value="ECO:0007669"/>
    <property type="project" value="UniProtKB-KW"/>
</dbReference>
<keyword evidence="7" id="KW-1278">Translocase</keyword>
<evidence type="ECO:0000256" key="6">
    <source>
        <dbReference type="ARBA" id="ARBA00022840"/>
    </source>
</evidence>
<dbReference type="PANTHER" id="PTHR48082">
    <property type="entry name" value="ATP SYNTHASE SUBUNIT ALPHA, MITOCHONDRIAL"/>
    <property type="match status" value="1"/>
</dbReference>
<gene>
    <name evidence="15" type="primary">atpA_11</name>
    <name evidence="15" type="ORF">SDC9_22513</name>
</gene>
<organism evidence="15">
    <name type="scientific">bioreactor metagenome</name>
    <dbReference type="NCBI Taxonomy" id="1076179"/>
    <lineage>
        <taxon>unclassified sequences</taxon>
        <taxon>metagenomes</taxon>
        <taxon>ecological metagenomes</taxon>
    </lineage>
</organism>
<comment type="caution">
    <text evidence="15">The sequence shown here is derived from an EMBL/GenBank/DDBJ whole genome shotgun (WGS) entry which is preliminary data.</text>
</comment>
<evidence type="ECO:0000256" key="11">
    <source>
        <dbReference type="ARBA" id="ARBA00023310"/>
    </source>
</evidence>
<dbReference type="HAMAP" id="MF_01346">
    <property type="entry name" value="ATP_synth_alpha_bact"/>
    <property type="match status" value="1"/>
</dbReference>
<comment type="subcellular location">
    <subcellularLocation>
        <location evidence="1">Membrane</location>
    </subcellularLocation>
</comment>
<dbReference type="InterPro" id="IPR005294">
    <property type="entry name" value="ATP_synth_F1_asu"/>
</dbReference>
<dbReference type="SUPFAM" id="SSF52540">
    <property type="entry name" value="P-loop containing nucleoside triphosphate hydrolases"/>
    <property type="match status" value="1"/>
</dbReference>
<keyword evidence="11" id="KW-0066">ATP synthesis</keyword>
<dbReference type="InterPro" id="IPR027417">
    <property type="entry name" value="P-loop_NTPase"/>
</dbReference>
<dbReference type="Pfam" id="PF02874">
    <property type="entry name" value="ATP-synt_ab_N"/>
    <property type="match status" value="1"/>
</dbReference>
<dbReference type="InterPro" id="IPR000194">
    <property type="entry name" value="ATPase_F1/V1/A1_a/bsu_nucl-bd"/>
</dbReference>
<dbReference type="InterPro" id="IPR038376">
    <property type="entry name" value="ATP_synth_asu_C_sf"/>
</dbReference>
<dbReference type="SUPFAM" id="SSF47917">
    <property type="entry name" value="C-terminal domain of alpha and beta subunits of F1 ATP synthase"/>
    <property type="match status" value="1"/>
</dbReference>
<keyword evidence="5" id="KW-0375">Hydrogen ion transport</keyword>
<evidence type="ECO:0000256" key="2">
    <source>
        <dbReference type="ARBA" id="ARBA00008936"/>
    </source>
</evidence>
<evidence type="ECO:0000259" key="12">
    <source>
        <dbReference type="Pfam" id="PF00006"/>
    </source>
</evidence>
<evidence type="ECO:0000259" key="13">
    <source>
        <dbReference type="Pfam" id="PF00306"/>
    </source>
</evidence>
<dbReference type="InterPro" id="IPR020003">
    <property type="entry name" value="ATPase_a/bsu_AS"/>
</dbReference>
<feature type="domain" description="ATPase F1/V1/A1 complex alpha/beta subunit nucleotide-binding" evidence="12">
    <location>
        <begin position="258"/>
        <end position="473"/>
    </location>
</feature>
<evidence type="ECO:0000256" key="8">
    <source>
        <dbReference type="ARBA" id="ARBA00023065"/>
    </source>
</evidence>
<dbReference type="Gene3D" id="3.40.50.300">
    <property type="entry name" value="P-loop containing nucleotide triphosphate hydrolases"/>
    <property type="match status" value="1"/>
</dbReference>
<dbReference type="EMBL" id="VSSQ01000099">
    <property type="protein sequence ID" value="MPL76667.1"/>
    <property type="molecule type" value="Genomic_DNA"/>
</dbReference>
<sequence>METKENIALIKQSIETFEFAAKDLAFCKDEEVIPVLVTTATELTVSEYESVSVILSGKIGRNVCIRQNVEPAIIGGIIVKIGDKVFDASVKRQLEKVGAQMGKVQMDGESLDRPAGIAEALTKTVKDYKIDVDLEEVGVVEKVGDGIATVTGMRGAMSGELVELPGGVTGMVQNLRPEEVGIVLMGGETKIKQGDVVRRTGRIMEVPVGEAMLGRIVSALGIAIDGKGDIVTKEVRSIESAAPGIADRQPVDVPLQTGIKAIDALVPIGRGQRELIIGDRGTGKTAVGIDTIINQKGLGVICIYVAIGQKASTVARIARILEKHGALDYTIIVAATAADSAPLQYLAPYTGVTIGEYFMDQDKDVLVIYDDLSKHAVAYRAMSLLLRRPPGREAYPGDVFYLHSRLLERAARRNKEAGGGSITALPIIETLAGDVGGYIPTNVISITDGQIYLESELFYSGIRPAINVGLSVSRVGGAAQIKAMKSVAGTLRLDLAQFRELAAFAQFGSDLDKATKAQLDRGARMTEVLKQGQYVPLTVEKQVMILFAATNGYCDDIPVVDITKFEKEFLAYMAANAPEIGDSIRTEKKITDDTKAALAKAIKTFKETFATSSVKE</sequence>
<dbReference type="PROSITE" id="PS00152">
    <property type="entry name" value="ATPASE_ALPHA_BETA"/>
    <property type="match status" value="1"/>
</dbReference>
<dbReference type="PROSITE" id="PS00389">
    <property type="entry name" value="ATPASE_DELTA"/>
    <property type="match status" value="1"/>
</dbReference>
<keyword evidence="8" id="KW-0406">Ion transport</keyword>
<keyword evidence="4" id="KW-0547">Nucleotide-binding</keyword>
<dbReference type="NCBIfam" id="TIGR00962">
    <property type="entry name" value="atpA"/>
    <property type="match status" value="1"/>
</dbReference>
<dbReference type="Pfam" id="PF00006">
    <property type="entry name" value="ATP-synt_ab"/>
    <property type="match status" value="1"/>
</dbReference>
<keyword evidence="9" id="KW-0472">Membrane</keyword>
<evidence type="ECO:0000313" key="15">
    <source>
        <dbReference type="EMBL" id="MPL76667.1"/>
    </source>
</evidence>
<dbReference type="InterPro" id="IPR000711">
    <property type="entry name" value="ATPase_OSCP/dsu"/>
</dbReference>
<dbReference type="GO" id="GO:0043531">
    <property type="term" value="F:ADP binding"/>
    <property type="evidence" value="ECO:0007669"/>
    <property type="project" value="TreeGrafter"/>
</dbReference>
<keyword evidence="3" id="KW-0813">Transport</keyword>
<keyword evidence="10" id="KW-0139">CF(1)</keyword>
<dbReference type="NCBIfam" id="NF009884">
    <property type="entry name" value="PRK13343.1"/>
    <property type="match status" value="1"/>
</dbReference>
<reference evidence="15" key="1">
    <citation type="submission" date="2019-08" db="EMBL/GenBank/DDBJ databases">
        <authorList>
            <person name="Kucharzyk K."/>
            <person name="Murdoch R.W."/>
            <person name="Higgins S."/>
            <person name="Loffler F."/>
        </authorList>
    </citation>
    <scope>NUCLEOTIDE SEQUENCE</scope>
</reference>
<dbReference type="PRINTS" id="PR00125">
    <property type="entry name" value="ATPASEDELTA"/>
</dbReference>
<feature type="domain" description="ATP synthase alpha subunit C-terminal" evidence="13">
    <location>
        <begin position="480"/>
        <end position="605"/>
    </location>
</feature>
<dbReference type="GO" id="GO:0046933">
    <property type="term" value="F:proton-transporting ATP synthase activity, rotational mechanism"/>
    <property type="evidence" value="ECO:0007669"/>
    <property type="project" value="InterPro"/>
</dbReference>
<accession>A0A644UCL3</accession>
<dbReference type="InterPro" id="IPR036121">
    <property type="entry name" value="ATPase_F1/V1/A1_a/bsu_N_sf"/>
</dbReference>
<evidence type="ECO:0000256" key="3">
    <source>
        <dbReference type="ARBA" id="ARBA00022448"/>
    </source>
</evidence>
<dbReference type="SUPFAM" id="SSF50615">
    <property type="entry name" value="N-terminal domain of alpha and beta subunits of F1 ATP synthase"/>
    <property type="match status" value="1"/>
</dbReference>
<name>A0A644UCL3_9ZZZZ</name>
<feature type="domain" description="ATPase F1/V1/A1 complex alpha/beta subunit N-terminal" evidence="14">
    <location>
        <begin position="135"/>
        <end position="201"/>
    </location>
</feature>
<dbReference type="FunFam" id="3.40.50.300:FF:000002">
    <property type="entry name" value="ATP synthase subunit alpha"/>
    <property type="match status" value="1"/>
</dbReference>
<evidence type="ECO:0000256" key="1">
    <source>
        <dbReference type="ARBA" id="ARBA00004370"/>
    </source>
</evidence>
<evidence type="ECO:0000256" key="10">
    <source>
        <dbReference type="ARBA" id="ARBA00023196"/>
    </source>
</evidence>
<dbReference type="CDD" id="cd18113">
    <property type="entry name" value="ATP-synt_F1_alpha_C"/>
    <property type="match status" value="1"/>
</dbReference>
<dbReference type="InterPro" id="IPR020781">
    <property type="entry name" value="ATPase_OSCP/d_CS"/>
</dbReference>
<comment type="similarity">
    <text evidence="2">Belongs to the ATPase alpha/beta chains family.</text>
</comment>
<dbReference type="CDD" id="cd01132">
    <property type="entry name" value="F1-ATPase_alpha_CD"/>
    <property type="match status" value="1"/>
</dbReference>
<evidence type="ECO:0000256" key="5">
    <source>
        <dbReference type="ARBA" id="ARBA00022781"/>
    </source>
</evidence>
<keyword evidence="6" id="KW-0067">ATP-binding</keyword>
<dbReference type="InterPro" id="IPR004100">
    <property type="entry name" value="ATPase_F1/V1/A1_a/bsu_N"/>
</dbReference>
<dbReference type="AlphaFoldDB" id="A0A644UCL3"/>
<dbReference type="FunFam" id="1.20.150.20:FF:000001">
    <property type="entry name" value="ATP synthase subunit alpha"/>
    <property type="match status" value="1"/>
</dbReference>
<dbReference type="GO" id="GO:0005524">
    <property type="term" value="F:ATP binding"/>
    <property type="evidence" value="ECO:0007669"/>
    <property type="project" value="UniProtKB-KW"/>
</dbReference>
<dbReference type="Gene3D" id="2.40.30.20">
    <property type="match status" value="1"/>
</dbReference>
<proteinExistence type="inferred from homology"/>
<evidence type="ECO:0000256" key="9">
    <source>
        <dbReference type="ARBA" id="ARBA00023136"/>
    </source>
</evidence>
<dbReference type="PANTHER" id="PTHR48082:SF2">
    <property type="entry name" value="ATP SYNTHASE SUBUNIT ALPHA, MITOCHONDRIAL"/>
    <property type="match status" value="1"/>
</dbReference>